<dbReference type="EMBL" id="SLUI01000025">
    <property type="protein sequence ID" value="TCL31987.1"/>
    <property type="molecule type" value="Genomic_DNA"/>
</dbReference>
<dbReference type="RefSeq" id="WP_165898994.1">
    <property type="nucleotide sequence ID" value="NZ_DAIMLW010000028.1"/>
</dbReference>
<gene>
    <name evidence="2" type="ORF">EV210_12529</name>
</gene>
<evidence type="ECO:0000313" key="2">
    <source>
        <dbReference type="EMBL" id="TCL31987.1"/>
    </source>
</evidence>
<reference evidence="2 3" key="1">
    <citation type="submission" date="2019-03" db="EMBL/GenBank/DDBJ databases">
        <title>Genomic Encyclopedia of Type Strains, Phase IV (KMG-IV): sequencing the most valuable type-strain genomes for metagenomic binning, comparative biology and taxonomic classification.</title>
        <authorList>
            <person name="Goeker M."/>
        </authorList>
    </citation>
    <scope>NUCLEOTIDE SEQUENCE [LARGE SCALE GENOMIC DNA]</scope>
    <source>
        <strain evidence="2 3">DSM 15969</strain>
    </source>
</reference>
<protein>
    <submittedName>
        <fullName evidence="2">KTSC domain-containing protein</fullName>
    </submittedName>
</protein>
<keyword evidence="3" id="KW-1185">Reference proteome</keyword>
<name>A0A4V6NG63_9FIRM</name>
<organism evidence="2 3">
    <name type="scientific">Anaerospora hongkongensis</name>
    <dbReference type="NCBI Taxonomy" id="244830"/>
    <lineage>
        <taxon>Bacteria</taxon>
        <taxon>Bacillati</taxon>
        <taxon>Bacillota</taxon>
        <taxon>Negativicutes</taxon>
        <taxon>Selenomonadales</taxon>
        <taxon>Sporomusaceae</taxon>
        <taxon>Anaerospora</taxon>
    </lineage>
</organism>
<evidence type="ECO:0000313" key="3">
    <source>
        <dbReference type="Proteomes" id="UP000295063"/>
    </source>
</evidence>
<sequence>MDKVLQSVSIRSIRYDSVKQELDIHFLNRGTYRYQKVPLAVYEGLLLAELPDNYIEKQIKPNYQAVKMLTV</sequence>
<comment type="caution">
    <text evidence="2">The sequence shown here is derived from an EMBL/GenBank/DDBJ whole genome shotgun (WGS) entry which is preliminary data.</text>
</comment>
<dbReference type="Pfam" id="PF13619">
    <property type="entry name" value="KTSC"/>
    <property type="match status" value="1"/>
</dbReference>
<proteinExistence type="predicted"/>
<feature type="domain" description="KTSC" evidence="1">
    <location>
        <begin position="6"/>
        <end position="63"/>
    </location>
</feature>
<dbReference type="AlphaFoldDB" id="A0A4V6NG63"/>
<evidence type="ECO:0000259" key="1">
    <source>
        <dbReference type="Pfam" id="PF13619"/>
    </source>
</evidence>
<dbReference type="InterPro" id="IPR025309">
    <property type="entry name" value="KTSC_dom"/>
</dbReference>
<dbReference type="Proteomes" id="UP000295063">
    <property type="component" value="Unassembled WGS sequence"/>
</dbReference>
<accession>A0A4V6NG63</accession>